<evidence type="ECO:0000259" key="11">
    <source>
        <dbReference type="Pfam" id="PF04452"/>
    </source>
</evidence>
<dbReference type="STRING" id="1194090.SAMN05443144_11161"/>
<keyword evidence="7 10" id="KW-0949">S-adenosyl-L-methionine</keyword>
<dbReference type="EC" id="2.1.1.193" evidence="10"/>
<dbReference type="Proteomes" id="UP000184041">
    <property type="component" value="Unassembled WGS sequence"/>
</dbReference>
<keyword evidence="5 10" id="KW-0489">Methyltransferase</keyword>
<evidence type="ECO:0000256" key="8">
    <source>
        <dbReference type="ARBA" id="ARBA00025699"/>
    </source>
</evidence>
<evidence type="ECO:0000313" key="14">
    <source>
        <dbReference type="Proteomes" id="UP000184041"/>
    </source>
</evidence>
<evidence type="ECO:0000259" key="12">
    <source>
        <dbReference type="Pfam" id="PF20260"/>
    </source>
</evidence>
<organism evidence="13 14">
    <name type="scientific">Fodinibius roseus</name>
    <dbReference type="NCBI Taxonomy" id="1194090"/>
    <lineage>
        <taxon>Bacteria</taxon>
        <taxon>Pseudomonadati</taxon>
        <taxon>Balneolota</taxon>
        <taxon>Balneolia</taxon>
        <taxon>Balneolales</taxon>
        <taxon>Balneolaceae</taxon>
        <taxon>Fodinibius</taxon>
    </lineage>
</organism>
<keyword evidence="3 10" id="KW-0963">Cytoplasm</keyword>
<comment type="similarity">
    <text evidence="2 10">Belongs to the RNA methyltransferase RsmE family.</text>
</comment>
<comment type="subcellular location">
    <subcellularLocation>
        <location evidence="1 10">Cytoplasm</location>
    </subcellularLocation>
</comment>
<dbReference type="InterPro" id="IPR046887">
    <property type="entry name" value="RsmE_PUA-like"/>
</dbReference>
<comment type="catalytic activity">
    <reaction evidence="9 10">
        <text>uridine(1498) in 16S rRNA + S-adenosyl-L-methionine = N(3)-methyluridine(1498) in 16S rRNA + S-adenosyl-L-homocysteine + H(+)</text>
        <dbReference type="Rhea" id="RHEA:42920"/>
        <dbReference type="Rhea" id="RHEA-COMP:10283"/>
        <dbReference type="Rhea" id="RHEA-COMP:10284"/>
        <dbReference type="ChEBI" id="CHEBI:15378"/>
        <dbReference type="ChEBI" id="CHEBI:57856"/>
        <dbReference type="ChEBI" id="CHEBI:59789"/>
        <dbReference type="ChEBI" id="CHEBI:65315"/>
        <dbReference type="ChEBI" id="CHEBI:74502"/>
        <dbReference type="EC" id="2.1.1.193"/>
    </reaction>
</comment>
<evidence type="ECO:0000256" key="2">
    <source>
        <dbReference type="ARBA" id="ARBA00005528"/>
    </source>
</evidence>
<accession>A0A1M5DB95</accession>
<dbReference type="InterPro" id="IPR029028">
    <property type="entry name" value="Alpha/beta_knot_MTases"/>
</dbReference>
<keyword evidence="6 10" id="KW-0808">Transferase</keyword>
<dbReference type="Pfam" id="PF20260">
    <property type="entry name" value="PUA_4"/>
    <property type="match status" value="1"/>
</dbReference>
<dbReference type="GO" id="GO:0070475">
    <property type="term" value="P:rRNA base methylation"/>
    <property type="evidence" value="ECO:0007669"/>
    <property type="project" value="TreeGrafter"/>
</dbReference>
<dbReference type="CDD" id="cd18084">
    <property type="entry name" value="RsmE-like"/>
    <property type="match status" value="1"/>
</dbReference>
<comment type="function">
    <text evidence="8 10">Specifically methylates the N3 position of the uracil ring of uridine 1498 (m3U1498) in 16S rRNA. Acts on the fully assembled 30S ribosomal subunit.</text>
</comment>
<dbReference type="EMBL" id="FQUS01000011">
    <property type="protein sequence ID" value="SHF64293.1"/>
    <property type="molecule type" value="Genomic_DNA"/>
</dbReference>
<dbReference type="InterPro" id="IPR046886">
    <property type="entry name" value="RsmE_MTase_dom"/>
</dbReference>
<evidence type="ECO:0000256" key="9">
    <source>
        <dbReference type="ARBA" id="ARBA00047944"/>
    </source>
</evidence>
<dbReference type="GO" id="GO:0070042">
    <property type="term" value="F:rRNA (uridine-N3-)-methyltransferase activity"/>
    <property type="evidence" value="ECO:0007669"/>
    <property type="project" value="TreeGrafter"/>
</dbReference>
<dbReference type="PIRSF" id="PIRSF015601">
    <property type="entry name" value="MTase_slr0722"/>
    <property type="match status" value="1"/>
</dbReference>
<proteinExistence type="inferred from homology"/>
<keyword evidence="4 10" id="KW-0698">rRNA processing</keyword>
<evidence type="ECO:0000256" key="5">
    <source>
        <dbReference type="ARBA" id="ARBA00022603"/>
    </source>
</evidence>
<dbReference type="PANTHER" id="PTHR30027:SF3">
    <property type="entry name" value="16S RRNA (URACIL(1498)-N(3))-METHYLTRANSFERASE"/>
    <property type="match status" value="1"/>
</dbReference>
<feature type="domain" description="Ribosomal RNA small subunit methyltransferase E methyltransferase" evidence="11">
    <location>
        <begin position="75"/>
        <end position="232"/>
    </location>
</feature>
<dbReference type="Pfam" id="PF04452">
    <property type="entry name" value="Methyltrans_RNA"/>
    <property type="match status" value="1"/>
</dbReference>
<name>A0A1M5DB95_9BACT</name>
<dbReference type="SUPFAM" id="SSF75217">
    <property type="entry name" value="alpha/beta knot"/>
    <property type="match status" value="1"/>
</dbReference>
<evidence type="ECO:0000256" key="4">
    <source>
        <dbReference type="ARBA" id="ARBA00022552"/>
    </source>
</evidence>
<evidence type="ECO:0000256" key="6">
    <source>
        <dbReference type="ARBA" id="ARBA00022679"/>
    </source>
</evidence>
<dbReference type="Gene3D" id="3.40.1280.10">
    <property type="match status" value="1"/>
</dbReference>
<sequence>MNIFYAPPSQIHHNFAELTGQEATHASKVLRVREGDRLVVVDGQGGRYEGPVERISETSLQVRLEERQQVSAPAPELILGMGIIKKRDRLEFAVEKAVELGARHIALFRSEHTIKKNVRTDRLESIALSAMKQSLRSWLPEISVFLSVEEVIERFSDVPCLMAHEKVSSDTGGGNEAASVADKEDRLLLLVGPEGGFSPTEAERAQEEGARLVSLGAYRLRAETAVVAFMSRFL</sequence>
<dbReference type="InterPro" id="IPR015947">
    <property type="entry name" value="PUA-like_sf"/>
</dbReference>
<dbReference type="OrthoDB" id="9815641at2"/>
<keyword evidence="14" id="KW-1185">Reference proteome</keyword>
<evidence type="ECO:0000256" key="1">
    <source>
        <dbReference type="ARBA" id="ARBA00004496"/>
    </source>
</evidence>
<dbReference type="RefSeq" id="WP_073064024.1">
    <property type="nucleotide sequence ID" value="NZ_FQUS01000011.1"/>
</dbReference>
<evidence type="ECO:0000256" key="7">
    <source>
        <dbReference type="ARBA" id="ARBA00022691"/>
    </source>
</evidence>
<evidence type="ECO:0000256" key="10">
    <source>
        <dbReference type="PIRNR" id="PIRNR015601"/>
    </source>
</evidence>
<feature type="domain" description="Ribosomal RNA small subunit methyltransferase E PUA-like" evidence="12">
    <location>
        <begin position="18"/>
        <end position="64"/>
    </location>
</feature>
<dbReference type="SUPFAM" id="SSF88697">
    <property type="entry name" value="PUA domain-like"/>
    <property type="match status" value="1"/>
</dbReference>
<dbReference type="PANTHER" id="PTHR30027">
    <property type="entry name" value="RIBOSOMAL RNA SMALL SUBUNIT METHYLTRANSFERASE E"/>
    <property type="match status" value="1"/>
</dbReference>
<dbReference type="GO" id="GO:0005737">
    <property type="term" value="C:cytoplasm"/>
    <property type="evidence" value="ECO:0007669"/>
    <property type="project" value="UniProtKB-SubCell"/>
</dbReference>
<evidence type="ECO:0000256" key="3">
    <source>
        <dbReference type="ARBA" id="ARBA00022490"/>
    </source>
</evidence>
<evidence type="ECO:0000313" key="13">
    <source>
        <dbReference type="EMBL" id="SHF64293.1"/>
    </source>
</evidence>
<dbReference type="AlphaFoldDB" id="A0A1M5DB95"/>
<dbReference type="NCBIfam" id="TIGR00046">
    <property type="entry name" value="RsmE family RNA methyltransferase"/>
    <property type="match status" value="1"/>
</dbReference>
<protein>
    <recommendedName>
        <fullName evidence="10">Ribosomal RNA small subunit methyltransferase E</fullName>
        <ecNumber evidence="10">2.1.1.193</ecNumber>
    </recommendedName>
</protein>
<gene>
    <name evidence="13" type="ORF">SAMN05443144_11161</name>
</gene>
<dbReference type="InterPro" id="IPR029026">
    <property type="entry name" value="tRNA_m1G_MTases_N"/>
</dbReference>
<reference evidence="13 14" key="1">
    <citation type="submission" date="2016-11" db="EMBL/GenBank/DDBJ databases">
        <authorList>
            <person name="Jaros S."/>
            <person name="Januszkiewicz K."/>
            <person name="Wedrychowicz H."/>
        </authorList>
    </citation>
    <scope>NUCLEOTIDE SEQUENCE [LARGE SCALE GENOMIC DNA]</scope>
    <source>
        <strain evidence="13 14">DSM 21986</strain>
    </source>
</reference>
<dbReference type="InterPro" id="IPR006700">
    <property type="entry name" value="RsmE"/>
</dbReference>